<keyword evidence="3" id="KW-0436">Ligase</keyword>
<protein>
    <submittedName>
        <fullName evidence="3">Carboxylate--amine ligase</fullName>
    </submittedName>
</protein>
<proteinExistence type="predicted"/>
<accession>A0A3N6LNP1</accession>
<dbReference type="GO" id="GO:0046872">
    <property type="term" value="F:metal ion binding"/>
    <property type="evidence" value="ECO:0007669"/>
    <property type="project" value="InterPro"/>
</dbReference>
<dbReference type="SUPFAM" id="SSF56059">
    <property type="entry name" value="Glutathione synthetase ATP-binding domain-like"/>
    <property type="match status" value="1"/>
</dbReference>
<gene>
    <name evidence="3" type="ORF">EA473_19455</name>
</gene>
<dbReference type="GO" id="GO:0016874">
    <property type="term" value="F:ligase activity"/>
    <property type="evidence" value="ECO:0007669"/>
    <property type="project" value="UniProtKB-KW"/>
</dbReference>
<dbReference type="Gene3D" id="3.30.470.20">
    <property type="entry name" value="ATP-grasp fold, B domain"/>
    <property type="match status" value="1"/>
</dbReference>
<dbReference type="EMBL" id="REGA01000022">
    <property type="protein sequence ID" value="RQG90963.1"/>
    <property type="molecule type" value="Genomic_DNA"/>
</dbReference>
<keyword evidence="1" id="KW-0067">ATP-binding</keyword>
<dbReference type="GO" id="GO:0005524">
    <property type="term" value="F:ATP binding"/>
    <property type="evidence" value="ECO:0007669"/>
    <property type="project" value="UniProtKB-UniRule"/>
</dbReference>
<evidence type="ECO:0000259" key="2">
    <source>
        <dbReference type="PROSITE" id="PS50975"/>
    </source>
</evidence>
<dbReference type="RefSeq" id="WP_124197240.1">
    <property type="nucleotide sequence ID" value="NZ_REGA01000022.1"/>
</dbReference>
<feature type="domain" description="ATP-grasp" evidence="2">
    <location>
        <begin position="121"/>
        <end position="317"/>
    </location>
</feature>
<sequence length="418" mass="46986">MRGDPTGPEQKIVIPAIDAASSVACMRSLGKRGIQTVAISEQRRPPGFNSKYCEESIRVPDPGSNFTAYEDALLALARRPDVCTIIPVREADIYALARNKETLTDHVATVWPSIEKLGAVQDRVRLFDAARAADVSIPKTKPVDEWTDWNTDLVVKPRYTVHAPEYRREFSKVRPQEKSAQFVPTDSEIDRAAVVDEFGHVPIVQEYVPNSSEYGFFALYRDGEALATFQHRQRRAWKYSGGPSAYRESVAIPELDAAGRRLLDELEWHGLAMVEFLRDPTTGEFKLMEINPRFWTSLPFTVQAGVDFPHLYWQQATGRPVSTDPAYDVGIGGHLLRGELLHLHSVFTEEYPVVDRPSRVQTVIDIGTSLVRQPRFDYLDLDDPGPFLQDSRNVIGELLSSRAGSPTVRDGERPLPEQ</sequence>
<keyword evidence="4" id="KW-1185">Reference proteome</keyword>
<evidence type="ECO:0000313" key="4">
    <source>
        <dbReference type="Proteomes" id="UP000282323"/>
    </source>
</evidence>
<organism evidence="3 4">
    <name type="scientific">Natrarchaeobius chitinivorans</name>
    <dbReference type="NCBI Taxonomy" id="1679083"/>
    <lineage>
        <taxon>Archaea</taxon>
        <taxon>Methanobacteriati</taxon>
        <taxon>Methanobacteriota</taxon>
        <taxon>Stenosarchaea group</taxon>
        <taxon>Halobacteria</taxon>
        <taxon>Halobacteriales</taxon>
        <taxon>Natrialbaceae</taxon>
        <taxon>Natrarchaeobius</taxon>
    </lineage>
</organism>
<dbReference type="OrthoDB" id="11959at2157"/>
<dbReference type="PROSITE" id="PS50975">
    <property type="entry name" value="ATP_GRASP"/>
    <property type="match status" value="1"/>
</dbReference>
<dbReference type="Proteomes" id="UP000282323">
    <property type="component" value="Unassembled WGS sequence"/>
</dbReference>
<reference evidence="3 4" key="1">
    <citation type="submission" date="2018-10" db="EMBL/GenBank/DDBJ databases">
        <title>Natrarchaeobius chitinivorans gen. nov., sp. nov., and Natrarchaeobius haloalkaliphilus sp. nov., alkaliphilic, chitin-utilizing haloarchaea from hypersaline alkaline lakes.</title>
        <authorList>
            <person name="Sorokin D.Y."/>
            <person name="Elcheninov A.G."/>
            <person name="Kostrikina N.A."/>
            <person name="Bale N.J."/>
            <person name="Sinninghe Damste J.S."/>
            <person name="Khijniak T.V."/>
            <person name="Kublanov I.V."/>
            <person name="Toshchakov S.V."/>
        </authorList>
    </citation>
    <scope>NUCLEOTIDE SEQUENCE [LARGE SCALE GENOMIC DNA]</scope>
    <source>
        <strain evidence="3 4">AArcht4T</strain>
    </source>
</reference>
<dbReference type="AlphaFoldDB" id="A0A3N6LNP1"/>
<evidence type="ECO:0000313" key="3">
    <source>
        <dbReference type="EMBL" id="RQG90963.1"/>
    </source>
</evidence>
<evidence type="ECO:0000256" key="1">
    <source>
        <dbReference type="PROSITE-ProRule" id="PRU00409"/>
    </source>
</evidence>
<dbReference type="Gene3D" id="3.40.50.20">
    <property type="match status" value="1"/>
</dbReference>
<comment type="caution">
    <text evidence="3">The sequence shown here is derived from an EMBL/GenBank/DDBJ whole genome shotgun (WGS) entry which is preliminary data.</text>
</comment>
<name>A0A3N6LNP1_NATCH</name>
<keyword evidence="1" id="KW-0547">Nucleotide-binding</keyword>
<dbReference type="InterPro" id="IPR011761">
    <property type="entry name" value="ATP-grasp"/>
</dbReference>